<name>A0AAD8ECH8_DIPPU</name>
<accession>A0AAD8ECH8</accession>
<sequence length="78" mass="9573">FNIKVHYNNCRPNWKNWSFKFHSDDNRYVDFENIINRIHRELCRPENKISSIPESFVSRLRPLSPILYLSHSEKLKKR</sequence>
<reference evidence="1" key="2">
    <citation type="submission" date="2023-05" db="EMBL/GenBank/DDBJ databases">
        <authorList>
            <person name="Fouks B."/>
        </authorList>
    </citation>
    <scope>NUCLEOTIDE SEQUENCE</scope>
    <source>
        <strain evidence="1">Stay&amp;Tobe</strain>
        <tissue evidence="1">Testes</tissue>
    </source>
</reference>
<comment type="caution">
    <text evidence="1">The sequence shown here is derived from an EMBL/GenBank/DDBJ whole genome shotgun (WGS) entry which is preliminary data.</text>
</comment>
<evidence type="ECO:0000313" key="2">
    <source>
        <dbReference type="Proteomes" id="UP001233999"/>
    </source>
</evidence>
<dbReference type="Proteomes" id="UP001233999">
    <property type="component" value="Unassembled WGS sequence"/>
</dbReference>
<feature type="non-terminal residue" evidence="1">
    <location>
        <position position="78"/>
    </location>
</feature>
<organism evidence="1 2">
    <name type="scientific">Diploptera punctata</name>
    <name type="common">Pacific beetle cockroach</name>
    <dbReference type="NCBI Taxonomy" id="6984"/>
    <lineage>
        <taxon>Eukaryota</taxon>
        <taxon>Metazoa</taxon>
        <taxon>Ecdysozoa</taxon>
        <taxon>Arthropoda</taxon>
        <taxon>Hexapoda</taxon>
        <taxon>Insecta</taxon>
        <taxon>Pterygota</taxon>
        <taxon>Neoptera</taxon>
        <taxon>Polyneoptera</taxon>
        <taxon>Dictyoptera</taxon>
        <taxon>Blattodea</taxon>
        <taxon>Blaberoidea</taxon>
        <taxon>Blaberidae</taxon>
        <taxon>Diplopterinae</taxon>
        <taxon>Diploptera</taxon>
    </lineage>
</organism>
<evidence type="ECO:0000313" key="1">
    <source>
        <dbReference type="EMBL" id="KAJ9585445.1"/>
    </source>
</evidence>
<feature type="non-terminal residue" evidence="1">
    <location>
        <position position="1"/>
    </location>
</feature>
<dbReference type="AlphaFoldDB" id="A0AAD8ECH8"/>
<reference evidence="1" key="1">
    <citation type="journal article" date="2023" name="IScience">
        <title>Live-bearing cockroach genome reveals convergent evolutionary mechanisms linked to viviparity in insects and beyond.</title>
        <authorList>
            <person name="Fouks B."/>
            <person name="Harrison M.C."/>
            <person name="Mikhailova A.A."/>
            <person name="Marchal E."/>
            <person name="English S."/>
            <person name="Carruthers M."/>
            <person name="Jennings E.C."/>
            <person name="Chiamaka E.L."/>
            <person name="Frigard R.A."/>
            <person name="Pippel M."/>
            <person name="Attardo G.M."/>
            <person name="Benoit J.B."/>
            <person name="Bornberg-Bauer E."/>
            <person name="Tobe S.S."/>
        </authorList>
    </citation>
    <scope>NUCLEOTIDE SEQUENCE</scope>
    <source>
        <strain evidence="1">Stay&amp;Tobe</strain>
    </source>
</reference>
<dbReference type="EMBL" id="JASPKZ010007270">
    <property type="protein sequence ID" value="KAJ9585445.1"/>
    <property type="molecule type" value="Genomic_DNA"/>
</dbReference>
<keyword evidence="2" id="KW-1185">Reference proteome</keyword>
<protein>
    <submittedName>
        <fullName evidence="1">Uncharacterized protein</fullName>
    </submittedName>
</protein>
<gene>
    <name evidence="1" type="ORF">L9F63_002753</name>
</gene>
<proteinExistence type="predicted"/>